<dbReference type="Gene3D" id="3.40.50.300">
    <property type="entry name" value="P-loop containing nucleotide triphosphate hydrolases"/>
    <property type="match status" value="2"/>
</dbReference>
<dbReference type="Proteomes" id="UP000189683">
    <property type="component" value="Plasmid pKNA01"/>
</dbReference>
<accession>A0A9N7CCE2</accession>
<dbReference type="CDD" id="cd17933">
    <property type="entry name" value="DEXSc_RecD-like"/>
    <property type="match status" value="1"/>
</dbReference>
<dbReference type="EMBL" id="NIRT01000013">
    <property type="protein sequence ID" value="PYD66285.1"/>
    <property type="molecule type" value="Genomic_DNA"/>
</dbReference>
<evidence type="ECO:0000256" key="2">
    <source>
        <dbReference type="SAM" id="MobiDB-lite"/>
    </source>
</evidence>
<dbReference type="Pfam" id="PF01443">
    <property type="entry name" value="Viral_helicase1"/>
    <property type="match status" value="1"/>
</dbReference>
<gene>
    <name evidence="5" type="ORF">B0W47_16600</name>
    <name evidence="6" type="ORF">CDI09_09050</name>
</gene>
<dbReference type="KEGG" id="kna:B0W47_16600"/>
<organism evidence="5 7">
    <name type="scientific">Komagataeibacter nataicola</name>
    <dbReference type="NCBI Taxonomy" id="265960"/>
    <lineage>
        <taxon>Bacteria</taxon>
        <taxon>Pseudomonadati</taxon>
        <taxon>Pseudomonadota</taxon>
        <taxon>Alphaproteobacteria</taxon>
        <taxon>Acetobacterales</taxon>
        <taxon>Acetobacteraceae</taxon>
        <taxon>Komagataeibacter</taxon>
    </lineage>
</organism>
<evidence type="ECO:0008006" key="9">
    <source>
        <dbReference type="Google" id="ProtNLM"/>
    </source>
</evidence>
<geneLocation type="plasmid" evidence="7">
    <name>pkna01</name>
</geneLocation>
<evidence type="ECO:0000259" key="4">
    <source>
        <dbReference type="Pfam" id="PF08751"/>
    </source>
</evidence>
<evidence type="ECO:0000313" key="7">
    <source>
        <dbReference type="Proteomes" id="UP000189683"/>
    </source>
</evidence>
<name>A0A9N7CCE2_9PROT</name>
<feature type="domain" description="TrwC relaxase" evidence="4">
    <location>
        <begin position="12"/>
        <end position="313"/>
    </location>
</feature>
<dbReference type="InterPro" id="IPR014862">
    <property type="entry name" value="TrwC"/>
</dbReference>
<evidence type="ECO:0000313" key="8">
    <source>
        <dbReference type="Proteomes" id="UP000247512"/>
    </source>
</evidence>
<dbReference type="Pfam" id="PF13604">
    <property type="entry name" value="AAA_30"/>
    <property type="match status" value="1"/>
</dbReference>
<dbReference type="NCBIfam" id="NF041492">
    <property type="entry name" value="MobF"/>
    <property type="match status" value="1"/>
</dbReference>
<protein>
    <recommendedName>
        <fullName evidence="9">TrwC relaxase domain-containing protein</fullName>
    </recommendedName>
</protein>
<dbReference type="Pfam" id="PF08751">
    <property type="entry name" value="TrwC"/>
    <property type="match status" value="1"/>
</dbReference>
<proteinExistence type="predicted"/>
<dbReference type="Proteomes" id="UP000247512">
    <property type="component" value="Unassembled WGS sequence"/>
</dbReference>
<sequence>MVMTVSSVRNISYYTDASELTKNTDYDGTGYYTDTGDVDETEGEWLVASGSRVTQTEKPWGFRTGDLVDKNVFQLLADGRDPTDKKDLMQTRLKTSTRKSAYDFQFSVPKCVSVIHAASRLGNVKYGNRMLADVIEDKRKQAVQRVLNYVIEKQMIVTRRGKGGKEIEVPDKYAFALFHHSTSRGGDPHLHTHAVLENICLRSDGTTGTLENKKVLINQKAINEVFNTYLCEELGDLFKIQAHSEVPNSLEIEGLSEDLCMAFSSRRLDIKNHLQELGLSKEHAQLASYATRKKKSDVPSKNELLDVWQDRFGEHGYYDGSRLVDECRRVRSDVDNTHARVADYKYEQMEHCRTLVRNAIAELEEMESVFTESNIVEAVFRKLKGECSVAEGEALISELMQSKELIPVGHVNTGRFGGPVFDKDQMTVNTIPAYSTIRMISAEKELVSQAIAVQGKWQGVPDDVVERFIAERPTMSQEQADMVRHACRPDGVSVVEGAAGTGKSFSLKTGTDAFKEIGLEVWVLAPSHKAKDVVRADTETDENNAKAVHGFLMRMRPDHPEHIELTSNSVIIVDEAGMVGTKDMRSLIQHATRAGAKLVLAGDTKQLQPVSAGSPLKILATEIGTQTITQIRRQKVQWQVEASMDFFKQNGDEALQAYMDHDRVNIMDDEDSAMQALAKTWRDELERTKDTNPNARLIVSRSNKEVASLNAIVRQQYKELGYIKEPEVTLKAFNRGTASKVVDATYGVGDRIIFGETVKLKNGDDSDYTPAINNSDIATITKIEPNTFNPENPRVTIIMDKDKDEGKEFTCYWSDLVSDQNKKKPETDFPKIQHAYAVTIHASQGTTVNNAYVYTSTSLGAEMFYVAMTRHKQDCNVFVNGADFQHRINQRGEQDNEIRISKNAMVFDTEEDTPDKIDDKSVNREAVFGDIKSGSMISCEKSNVINMVKKDVKKDYLADFMMMPSDANRLSDERKEMKRAPEDNQSFLGKPVNMNAGKDDDISIMSKTRLNERELVPLDIRVTEQQVTDALDSIRKHRLQMKLDDIMTQEDDDLELILEENQEQEEEQEEELEHVIERMETLRERLKTDDIPEDEITTTMAI</sequence>
<evidence type="ECO:0000313" key="6">
    <source>
        <dbReference type="EMBL" id="PYD66285.1"/>
    </source>
</evidence>
<dbReference type="AlphaFoldDB" id="A0A9N7CCE2"/>
<dbReference type="InterPro" id="IPR027351">
    <property type="entry name" value="(+)RNA_virus_helicase_core_dom"/>
</dbReference>
<feature type="coiled-coil region" evidence="1">
    <location>
        <begin position="1047"/>
        <end position="1089"/>
    </location>
</feature>
<reference evidence="5 7" key="1">
    <citation type="submission" date="2017-02" db="EMBL/GenBank/DDBJ databases">
        <title>zhang.</title>
        <authorList>
            <person name="Zhang H."/>
        </authorList>
    </citation>
    <scope>NUCLEOTIDE SEQUENCE [LARGE SCALE GENOMIC DNA]</scope>
    <source>
        <strain evidence="5 7">RZS01</strain>
        <plasmid evidence="5">pKNA01</plasmid>
        <plasmid evidence="7">pkna01</plasmid>
    </source>
</reference>
<geneLocation type="plasmid" evidence="5">
    <name>pKNA01</name>
</geneLocation>
<dbReference type="GO" id="GO:0005524">
    <property type="term" value="F:ATP binding"/>
    <property type="evidence" value="ECO:0007669"/>
    <property type="project" value="InterPro"/>
</dbReference>
<keyword evidence="8" id="KW-1185">Reference proteome</keyword>
<dbReference type="SUPFAM" id="SSF52540">
    <property type="entry name" value="P-loop containing nucleoside triphosphate hydrolases"/>
    <property type="match status" value="2"/>
</dbReference>
<dbReference type="InterPro" id="IPR027417">
    <property type="entry name" value="P-loop_NTPase"/>
</dbReference>
<evidence type="ECO:0000259" key="3">
    <source>
        <dbReference type="Pfam" id="PF01443"/>
    </source>
</evidence>
<dbReference type="EMBL" id="CP019876">
    <property type="protein sequence ID" value="AQU89201.1"/>
    <property type="molecule type" value="Genomic_DNA"/>
</dbReference>
<dbReference type="SUPFAM" id="SSF55464">
    <property type="entry name" value="Origin of replication-binding domain, RBD-like"/>
    <property type="match status" value="1"/>
</dbReference>
<keyword evidence="1" id="KW-0175">Coiled coil</keyword>
<evidence type="ECO:0000256" key="1">
    <source>
        <dbReference type="SAM" id="Coils"/>
    </source>
</evidence>
<keyword evidence="5" id="KW-0614">Plasmid</keyword>
<evidence type="ECO:0000313" key="5">
    <source>
        <dbReference type="EMBL" id="AQU89201.1"/>
    </source>
</evidence>
<reference evidence="6 8" key="2">
    <citation type="submission" date="2017-06" db="EMBL/GenBank/DDBJ databases">
        <title>A draft genome sequence of Komagataeibacter nataicola LMG 1536.</title>
        <authorList>
            <person name="Skraban J."/>
            <person name="Cleenwerck I."/>
            <person name="Vandamme P."/>
            <person name="Trcek J."/>
        </authorList>
    </citation>
    <scope>NUCLEOTIDE SEQUENCE [LARGE SCALE GENOMIC DNA]</scope>
    <source>
        <strain evidence="6 8">LMG 1536</strain>
    </source>
</reference>
<dbReference type="RefSeq" id="WP_078528314.1">
    <property type="nucleotide sequence ID" value="NZ_CP019876.1"/>
</dbReference>
<feature type="domain" description="(+)RNA virus helicase C-terminal" evidence="3">
    <location>
        <begin position="835"/>
        <end position="878"/>
    </location>
</feature>
<feature type="region of interest" description="Disordered" evidence="2">
    <location>
        <begin position="979"/>
        <end position="999"/>
    </location>
</feature>
<dbReference type="OrthoDB" id="1826980at2"/>
<dbReference type="CDD" id="cd18809">
    <property type="entry name" value="SF1_C_RecD"/>
    <property type="match status" value="1"/>
</dbReference>